<comment type="caution">
    <text evidence="2">The sequence shown here is derived from an EMBL/GenBank/DDBJ whole genome shotgun (WGS) entry which is preliminary data.</text>
</comment>
<dbReference type="RefSeq" id="WP_168608052.1">
    <property type="nucleotide sequence ID" value="NZ_JAAZQD010000001.1"/>
</dbReference>
<dbReference type="AlphaFoldDB" id="A0A846ZI50"/>
<dbReference type="Pfam" id="PF06114">
    <property type="entry name" value="Peptidase_M78"/>
    <property type="match status" value="1"/>
</dbReference>
<protein>
    <submittedName>
        <fullName evidence="2">ImmA/IrrE family metallo-endopeptidase</fullName>
    </submittedName>
</protein>
<dbReference type="EMBL" id="JAAZQD010000001">
    <property type="protein sequence ID" value="NKZ37373.1"/>
    <property type="molecule type" value="Genomic_DNA"/>
</dbReference>
<reference evidence="2 3" key="1">
    <citation type="journal article" date="2017" name="Int. J. Syst. Evol. Microbiol.">
        <title>Oleiagrimonas citrea sp. nov., a marine bacterium isolated from tidal flat sediment and emended description of the genus Oleiagrimonas Fang et al. 2015 and Oleiagrimonas soli.</title>
        <authorList>
            <person name="Yang S.H."/>
            <person name="Seo H.S."/>
            <person name="Seong C.N."/>
            <person name="Kwon K.K."/>
        </authorList>
    </citation>
    <scope>NUCLEOTIDE SEQUENCE [LARGE SCALE GENOMIC DNA]</scope>
    <source>
        <strain evidence="2 3">MEBiC09124</strain>
    </source>
</reference>
<feature type="domain" description="IrrE N-terminal-like" evidence="1">
    <location>
        <begin position="169"/>
        <end position="292"/>
    </location>
</feature>
<evidence type="ECO:0000313" key="2">
    <source>
        <dbReference type="EMBL" id="NKZ37373.1"/>
    </source>
</evidence>
<organism evidence="2 3">
    <name type="scientific">Oleiagrimonas citrea</name>
    <dbReference type="NCBI Taxonomy" id="1665687"/>
    <lineage>
        <taxon>Bacteria</taxon>
        <taxon>Pseudomonadati</taxon>
        <taxon>Pseudomonadota</taxon>
        <taxon>Gammaproteobacteria</taxon>
        <taxon>Lysobacterales</taxon>
        <taxon>Rhodanobacteraceae</taxon>
        <taxon>Oleiagrimonas</taxon>
    </lineage>
</organism>
<dbReference type="InterPro" id="IPR010359">
    <property type="entry name" value="IrrE_HExxH"/>
</dbReference>
<keyword evidence="3" id="KW-1185">Reference proteome</keyword>
<evidence type="ECO:0000313" key="3">
    <source>
        <dbReference type="Proteomes" id="UP000541636"/>
    </source>
</evidence>
<dbReference type="Gene3D" id="1.10.10.2910">
    <property type="match status" value="1"/>
</dbReference>
<proteinExistence type="predicted"/>
<accession>A0A846ZI50</accession>
<name>A0A846ZI50_9GAMM</name>
<evidence type="ECO:0000259" key="1">
    <source>
        <dbReference type="Pfam" id="PF06114"/>
    </source>
</evidence>
<sequence length="319" mass="35435">MTAFTLSQQWVSKVTMSEEPDIPVVGAAPVTPPTRDELQVMLDELSRTETVREMSRRKWIHPAATPLKNHVAERSHALMSFLMGQHEAAPAYAMFKGRRPSAEQTLLDDFATRVWVGHLTQKARDCPMTKAFHPSSIDRRFLASLVQLSSRVDGPARALDAVRELGICVILESGLPGMSVDGASFHVAGAPPVVALTVRHDRLDNFWFTLFHELGHIALHLGDPSDDIFVDAEEDNESDAVEAEAEANAFAKDSLIPRNIWLRSEAYRLGSEASVVALARQLGIHPAIVAGRIRYERRDFRIFNDLIGRALVREVIFGV</sequence>
<gene>
    <name evidence="2" type="ORF">HF690_00210</name>
</gene>
<dbReference type="Proteomes" id="UP000541636">
    <property type="component" value="Unassembled WGS sequence"/>
</dbReference>